<comment type="caution">
    <text evidence="1">The sequence shown here is derived from an EMBL/GenBank/DDBJ whole genome shotgun (WGS) entry which is preliminary data.</text>
</comment>
<name>A0ABS6IYZ3_9RHOB</name>
<keyword evidence="2" id="KW-1185">Reference proteome</keyword>
<dbReference type="Proteomes" id="UP000731907">
    <property type="component" value="Unassembled WGS sequence"/>
</dbReference>
<accession>A0ABS6IYZ3</accession>
<proteinExistence type="predicted"/>
<dbReference type="RefSeq" id="WP_161760796.1">
    <property type="nucleotide sequence ID" value="NZ_JAAATX020000002.1"/>
</dbReference>
<evidence type="ECO:0000313" key="2">
    <source>
        <dbReference type="Proteomes" id="UP000731907"/>
    </source>
</evidence>
<reference evidence="1 2" key="1">
    <citation type="submission" date="2021-06" db="EMBL/GenBank/DDBJ databases">
        <title>Rhodobacteraceae bacterium strain HSP-20.</title>
        <authorList>
            <person name="Chen W.-M."/>
        </authorList>
    </citation>
    <scope>NUCLEOTIDE SEQUENCE [LARGE SCALE GENOMIC DNA]</scope>
    <source>
        <strain evidence="1 2">HSP-20</strain>
    </source>
</reference>
<sequence>MKATVLSSVDGCGGSRLYTLSDEAALTMSSLGEVDQEEIRDGFIRFYGKFMRLLVQMAMMPFSPLEMNLRLIPLAQENVIVDVGNHVLVCEIDLSGDAPHVTIRRIKSRGLLAHYTSQAL</sequence>
<gene>
    <name evidence="1" type="ORF">GU927_002550</name>
</gene>
<organism evidence="1 2">
    <name type="scientific">Paragemmobacter amnigenus</name>
    <dbReference type="NCBI Taxonomy" id="2852097"/>
    <lineage>
        <taxon>Bacteria</taxon>
        <taxon>Pseudomonadati</taxon>
        <taxon>Pseudomonadota</taxon>
        <taxon>Alphaproteobacteria</taxon>
        <taxon>Rhodobacterales</taxon>
        <taxon>Paracoccaceae</taxon>
        <taxon>Paragemmobacter</taxon>
    </lineage>
</organism>
<dbReference type="EMBL" id="JAAATX020000002">
    <property type="protein sequence ID" value="MBU9696718.1"/>
    <property type="molecule type" value="Genomic_DNA"/>
</dbReference>
<protein>
    <submittedName>
        <fullName evidence="1">Uncharacterized protein</fullName>
    </submittedName>
</protein>
<evidence type="ECO:0000313" key="1">
    <source>
        <dbReference type="EMBL" id="MBU9696718.1"/>
    </source>
</evidence>